<keyword evidence="2" id="KW-1185">Reference proteome</keyword>
<reference evidence="1 2" key="1">
    <citation type="submission" date="2007-10" db="EMBL/GenBank/DDBJ databases">
        <authorList>
            <person name="Yayanos A."/>
            <person name="Ferriera S."/>
            <person name="Johnson J."/>
            <person name="Kravitz S."/>
            <person name="Halpern A."/>
            <person name="Remington K."/>
            <person name="Beeson K."/>
            <person name="Tran B."/>
            <person name="Rogers Y.-H."/>
            <person name="Friedman R."/>
            <person name="Venter J.C."/>
        </authorList>
    </citation>
    <scope>NUCLEOTIDE SEQUENCE [LARGE SCALE GENOMIC DNA]</scope>
    <source>
        <strain evidence="1 2">KT99</strain>
    </source>
</reference>
<gene>
    <name evidence="1" type="ORF">KT99_18035</name>
</gene>
<dbReference type="AlphaFoldDB" id="A9EKZ3"/>
<protein>
    <submittedName>
        <fullName evidence="1">Uncharacterized protein</fullName>
    </submittedName>
</protein>
<sequence>MTLMNQAIATGLPTSKYHELVLSYQVLKFDAAENTFNFIKDTRLQQLHRRKAP</sequence>
<evidence type="ECO:0000313" key="1">
    <source>
        <dbReference type="EMBL" id="EDP99452.1"/>
    </source>
</evidence>
<accession>A9EKZ3</accession>
<evidence type="ECO:0000313" key="2">
    <source>
        <dbReference type="Proteomes" id="UP000005839"/>
    </source>
</evidence>
<dbReference type="Proteomes" id="UP000005839">
    <property type="component" value="Unassembled WGS sequence"/>
</dbReference>
<organism evidence="1 2">
    <name type="scientific">Shewanella benthica KT99</name>
    <dbReference type="NCBI Taxonomy" id="314608"/>
    <lineage>
        <taxon>Bacteria</taxon>
        <taxon>Pseudomonadati</taxon>
        <taxon>Pseudomonadota</taxon>
        <taxon>Gammaproteobacteria</taxon>
        <taxon>Alteromonadales</taxon>
        <taxon>Shewanellaceae</taxon>
        <taxon>Shewanella</taxon>
    </lineage>
</organism>
<proteinExistence type="predicted"/>
<dbReference type="EMBL" id="ABIC01000039">
    <property type="protein sequence ID" value="EDP99452.1"/>
    <property type="molecule type" value="Genomic_DNA"/>
</dbReference>
<name>A9EKZ3_9GAMM</name>
<comment type="caution">
    <text evidence="1">The sequence shown here is derived from an EMBL/GenBank/DDBJ whole genome shotgun (WGS) entry which is preliminary data.</text>
</comment>